<dbReference type="SUPFAM" id="SSF56112">
    <property type="entry name" value="Protein kinase-like (PK-like)"/>
    <property type="match status" value="1"/>
</dbReference>
<dbReference type="Proteomes" id="UP001218218">
    <property type="component" value="Unassembled WGS sequence"/>
</dbReference>
<gene>
    <name evidence="6" type="ORF">DFH08DRAFT_958892</name>
</gene>
<keyword evidence="7" id="KW-1185">Reference proteome</keyword>
<dbReference type="PANTHER" id="PTHR45832:SF22">
    <property type="entry name" value="SERINE_THREONINE-PROTEIN KINASE SAMKA-RELATED"/>
    <property type="match status" value="1"/>
</dbReference>
<protein>
    <submittedName>
        <fullName evidence="6">Kinase-like domain-containing protein</fullName>
    </submittedName>
</protein>
<dbReference type="Gene3D" id="1.10.510.10">
    <property type="entry name" value="Transferase(Phosphotransferase) domain 1"/>
    <property type="match status" value="1"/>
</dbReference>
<dbReference type="InterPro" id="IPR000719">
    <property type="entry name" value="Prot_kinase_dom"/>
</dbReference>
<feature type="compositionally biased region" description="Pro residues" evidence="4">
    <location>
        <begin position="1"/>
        <end position="11"/>
    </location>
</feature>
<feature type="compositionally biased region" description="Basic and acidic residues" evidence="4">
    <location>
        <begin position="60"/>
        <end position="69"/>
    </location>
</feature>
<keyword evidence="6" id="KW-0418">Kinase</keyword>
<dbReference type="GO" id="GO:0005524">
    <property type="term" value="F:ATP binding"/>
    <property type="evidence" value="ECO:0007669"/>
    <property type="project" value="UniProtKB-KW"/>
</dbReference>
<dbReference type="EMBL" id="JARIHO010000015">
    <property type="protein sequence ID" value="KAJ7349967.1"/>
    <property type="molecule type" value="Genomic_DNA"/>
</dbReference>
<name>A0AAD7A5K7_9AGAR</name>
<feature type="compositionally biased region" description="Acidic residues" evidence="4">
    <location>
        <begin position="437"/>
        <end position="451"/>
    </location>
</feature>
<evidence type="ECO:0000259" key="5">
    <source>
        <dbReference type="PROSITE" id="PS50011"/>
    </source>
</evidence>
<feature type="compositionally biased region" description="Low complexity" evidence="4">
    <location>
        <begin position="535"/>
        <end position="555"/>
    </location>
</feature>
<feature type="region of interest" description="Disordered" evidence="4">
    <location>
        <begin position="1"/>
        <end position="112"/>
    </location>
</feature>
<proteinExistence type="inferred from homology"/>
<feature type="compositionally biased region" description="Low complexity" evidence="4">
    <location>
        <begin position="566"/>
        <end position="578"/>
    </location>
</feature>
<evidence type="ECO:0000313" key="6">
    <source>
        <dbReference type="EMBL" id="KAJ7349967.1"/>
    </source>
</evidence>
<reference evidence="6" key="1">
    <citation type="submission" date="2023-03" db="EMBL/GenBank/DDBJ databases">
        <title>Massive genome expansion in bonnet fungi (Mycena s.s.) driven by repeated elements and novel gene families across ecological guilds.</title>
        <authorList>
            <consortium name="Lawrence Berkeley National Laboratory"/>
            <person name="Harder C.B."/>
            <person name="Miyauchi S."/>
            <person name="Viragh M."/>
            <person name="Kuo A."/>
            <person name="Thoen E."/>
            <person name="Andreopoulos B."/>
            <person name="Lu D."/>
            <person name="Skrede I."/>
            <person name="Drula E."/>
            <person name="Henrissat B."/>
            <person name="Morin E."/>
            <person name="Kohler A."/>
            <person name="Barry K."/>
            <person name="LaButti K."/>
            <person name="Morin E."/>
            <person name="Salamov A."/>
            <person name="Lipzen A."/>
            <person name="Mereny Z."/>
            <person name="Hegedus B."/>
            <person name="Baldrian P."/>
            <person name="Stursova M."/>
            <person name="Weitz H."/>
            <person name="Taylor A."/>
            <person name="Grigoriev I.V."/>
            <person name="Nagy L.G."/>
            <person name="Martin F."/>
            <person name="Kauserud H."/>
        </authorList>
    </citation>
    <scope>NUCLEOTIDE SEQUENCE</scope>
    <source>
        <strain evidence="6">CBHHK002</strain>
    </source>
</reference>
<evidence type="ECO:0000256" key="1">
    <source>
        <dbReference type="ARBA" id="ARBA00008874"/>
    </source>
</evidence>
<sequence>MSEESTPPPMEPTSKSSETSPHDQSGGPIDLQPDTVASEPIAVTDDIPLTESTRKITIVEPEKPVKEIPDADEAPVASTSREGSPTPEEEEEEVPAEEDNENNGGFEQDDEQDELEEAYFWHEQIISELQRVCRDGDPTNAYTILEPLSVDRLGRTSYTARAARTGELVVVKSTLLQAPVEKAAGQRLVTELFLMRDMLAHPNVVSFYDLYLVDESEVLLVTEYMQTGVTLGDIIANTASTFTEAQIARICLETCKGLAHLHSQLIIHRDMRSDSIIIDAKGRVKITGLAFSVQLASAAAKRRTMVSSLSSSQSSAYTVDKTHWTAPEIIKRKEYGAEVDVWALGITVLEMLHGAPPYTGEEPLRVLFLILVNGTPEIRDPEARSEEVKDFVGKCLAVDVAERATTEELLEREFLKKACTPEELAPLFEFKPKPDPELEPEEGAAELEPESAPETGDSSESSAPAEATEPQDLPPAASTAEASTATAADPAPSVEPVVPDAVASSSELPETAANAVGPSVPDVAVVESTAAVAANTDTNTNTADCAPDAAPATVDSTLSKEREGESGSSGAPPTLKTPTPAPETPAPTEVDAPGLATVSTVPA</sequence>
<comment type="similarity">
    <text evidence="1">Belongs to the protein kinase superfamily. STE Ser/Thr protein kinase family. STE20 subfamily.</text>
</comment>
<dbReference type="GO" id="GO:0004672">
    <property type="term" value="F:protein kinase activity"/>
    <property type="evidence" value="ECO:0007669"/>
    <property type="project" value="InterPro"/>
</dbReference>
<accession>A0AAD7A5K7</accession>
<keyword evidence="2" id="KW-0547">Nucleotide-binding</keyword>
<dbReference type="PROSITE" id="PS50011">
    <property type="entry name" value="PROTEIN_KINASE_DOM"/>
    <property type="match status" value="1"/>
</dbReference>
<dbReference type="AlphaFoldDB" id="A0AAD7A5K7"/>
<dbReference type="Gene3D" id="3.30.200.20">
    <property type="entry name" value="Phosphorylase Kinase, domain 1"/>
    <property type="match status" value="1"/>
</dbReference>
<keyword evidence="3" id="KW-0067">ATP-binding</keyword>
<evidence type="ECO:0000256" key="3">
    <source>
        <dbReference type="ARBA" id="ARBA00022840"/>
    </source>
</evidence>
<dbReference type="InterPro" id="IPR011009">
    <property type="entry name" value="Kinase-like_dom_sf"/>
</dbReference>
<feature type="domain" description="Protein kinase" evidence="5">
    <location>
        <begin position="142"/>
        <end position="415"/>
    </location>
</feature>
<organism evidence="6 7">
    <name type="scientific">Mycena albidolilacea</name>
    <dbReference type="NCBI Taxonomy" id="1033008"/>
    <lineage>
        <taxon>Eukaryota</taxon>
        <taxon>Fungi</taxon>
        <taxon>Dikarya</taxon>
        <taxon>Basidiomycota</taxon>
        <taxon>Agaricomycotina</taxon>
        <taxon>Agaricomycetes</taxon>
        <taxon>Agaricomycetidae</taxon>
        <taxon>Agaricales</taxon>
        <taxon>Marasmiineae</taxon>
        <taxon>Mycenaceae</taxon>
        <taxon>Mycena</taxon>
    </lineage>
</organism>
<keyword evidence="6" id="KW-0808">Transferase</keyword>
<dbReference type="PANTHER" id="PTHR45832">
    <property type="entry name" value="SERINE/THREONINE-PROTEIN KINASE SAMKA-RELATED-RELATED"/>
    <property type="match status" value="1"/>
</dbReference>
<evidence type="ECO:0000313" key="7">
    <source>
        <dbReference type="Proteomes" id="UP001218218"/>
    </source>
</evidence>
<dbReference type="InterPro" id="IPR051931">
    <property type="entry name" value="PAK3-like"/>
</dbReference>
<evidence type="ECO:0000256" key="2">
    <source>
        <dbReference type="ARBA" id="ARBA00022741"/>
    </source>
</evidence>
<feature type="region of interest" description="Disordered" evidence="4">
    <location>
        <begin position="535"/>
        <end position="603"/>
    </location>
</feature>
<dbReference type="Pfam" id="PF00069">
    <property type="entry name" value="Pkinase"/>
    <property type="match status" value="1"/>
</dbReference>
<evidence type="ECO:0000256" key="4">
    <source>
        <dbReference type="SAM" id="MobiDB-lite"/>
    </source>
</evidence>
<feature type="compositionally biased region" description="Low complexity" evidence="4">
    <location>
        <begin position="452"/>
        <end position="492"/>
    </location>
</feature>
<comment type="caution">
    <text evidence="6">The sequence shown here is derived from an EMBL/GenBank/DDBJ whole genome shotgun (WGS) entry which is preliminary data.</text>
</comment>
<feature type="compositionally biased region" description="Acidic residues" evidence="4">
    <location>
        <begin position="87"/>
        <end position="112"/>
    </location>
</feature>
<feature type="region of interest" description="Disordered" evidence="4">
    <location>
        <begin position="426"/>
        <end position="520"/>
    </location>
</feature>